<protein>
    <submittedName>
        <fullName evidence="2">Dynein axonemal assembly factor 5</fullName>
    </submittedName>
</protein>
<dbReference type="RefSeq" id="XP_073800261.1">
    <property type="nucleotide sequence ID" value="XM_073944160.1"/>
</dbReference>
<evidence type="ECO:0000313" key="1">
    <source>
        <dbReference type="Proteomes" id="UP000000437"/>
    </source>
</evidence>
<dbReference type="Proteomes" id="UP000000437">
    <property type="component" value="Chromosome 3"/>
</dbReference>
<evidence type="ECO:0000313" key="2">
    <source>
        <dbReference type="RefSeq" id="XP_073800261.1"/>
    </source>
</evidence>
<accession>A0AC58J199</accession>
<sequence length="849" mass="94076">MTTSNNNNTREAAMAAAGDDRAAADVLKSLARHLNCLNDDNKSARKRALEAVRRETVEQRLSSGAMQELLGCLLKPLLKCLSDPAETCRDASIQIIVGFIRAVPKPEDCLPYLMPALAQRLGGKEILEPAEELRLALMEMLSLLVEVCGKQIAPYLEDLIKILQRTISDPFAEVKKESCKCTVSVAQCIPEHFHLQAESLLKPLLQTISHQHSQVRVSATQAIGAVIQYSAGKNVDEVLSHLAQRLFDDSPRVRKAVTLVVGDWLLRLPDRYSYFHKLIPLLLTSVSDEIPEIRSLAENSWKQVGAQWEKENEDDLKDKMDFQLPAPALYTSGGERPGLGCRELVVRNLSKLLPAMGRDIGDWLVQTRVKTVQLLRVLLLHAEDHCTQHLQMLLTVLYHACADAETDVRTQCLESAKLLGVFVSPEVYLKLLLPHVEDSSSCSSASPWAPLMVLGAVLSGSSRETLRPHLVKIGDTLAQPEVCLGSQQVLYVDQLLVCVDAVLGVGQQDCDVISLQLLKVLVSVQSVASQHEQHSKAEELLRSVCAAQALSGVCDLYRQHMADLLQWLSDSHQTWTSFSIQKTQLEIIAMQSGPVVGEFLPALLPLLKSCVDPSREPEMRLHIFTMLSKLLLDAKNTLDSQGQFGEHMEMVLQDLLMPNLVWRSGRSAAAVRTAALSCLLAVLHGEAFPAERVVSAVDSLSSLLISALEEDSKLARLLACRSLTSLLKITAQQISTDKLNQVYPELLKRVDDSSEDVRVEALKSLSVWFCSLGKNYDMQSNRPHLELLFQQLLLYMDDPDTTVQNTVLGVLKVASAVDGDLLQQQTESVREKQRSPEYCDKLLQHIHSL</sequence>
<proteinExistence type="predicted"/>
<keyword evidence="1" id="KW-1185">Reference proteome</keyword>
<gene>
    <name evidence="2" type="primary">dnaaf5</name>
</gene>
<reference evidence="2" key="1">
    <citation type="submission" date="2025-08" db="UniProtKB">
        <authorList>
            <consortium name="RefSeq"/>
        </authorList>
    </citation>
    <scope>IDENTIFICATION</scope>
    <source>
        <strain evidence="2">Tuebingen</strain>
        <tissue evidence="2">Fibroblasts and whole tissue</tissue>
    </source>
</reference>
<name>A0AC58J199_DANRE</name>
<organism evidence="1 2">
    <name type="scientific">Danio rerio</name>
    <name type="common">Zebrafish</name>
    <name type="synonym">Brachydanio rerio</name>
    <dbReference type="NCBI Taxonomy" id="7955"/>
    <lineage>
        <taxon>Eukaryota</taxon>
        <taxon>Metazoa</taxon>
        <taxon>Chordata</taxon>
        <taxon>Craniata</taxon>
        <taxon>Vertebrata</taxon>
        <taxon>Euteleostomi</taxon>
        <taxon>Actinopterygii</taxon>
        <taxon>Neopterygii</taxon>
        <taxon>Teleostei</taxon>
        <taxon>Ostariophysi</taxon>
        <taxon>Cypriniformes</taxon>
        <taxon>Danionidae</taxon>
        <taxon>Danioninae</taxon>
        <taxon>Danio</taxon>
    </lineage>
</organism>